<dbReference type="InterPro" id="IPR024615">
    <property type="entry name" value="CRISPR-assoc_Cmr2_N"/>
</dbReference>
<gene>
    <name evidence="5" type="ordered locus">PCC7424_0782</name>
</gene>
<dbReference type="Gene3D" id="3.30.70.2220">
    <property type="entry name" value="CRISPR-Cas system, Cmr2 subunit, D1 domain, cysteine cluster"/>
    <property type="match status" value="1"/>
</dbReference>
<accession>B7KH29</accession>
<dbReference type="KEGG" id="cyc:PCC7424_0782"/>
<dbReference type="EMBL" id="CP001291">
    <property type="protein sequence ID" value="ACK69238.1"/>
    <property type="molecule type" value="Genomic_DNA"/>
</dbReference>
<dbReference type="AlphaFoldDB" id="B7KH29"/>
<dbReference type="InterPro" id="IPR054767">
    <property type="entry name" value="Cas10-Cmr2_palm2"/>
</dbReference>
<reference evidence="6" key="1">
    <citation type="journal article" date="2011" name="MBio">
        <title>Novel metabolic attributes of the genus Cyanothece, comprising a group of unicellular nitrogen-fixing Cyanobacteria.</title>
        <authorList>
            <person name="Bandyopadhyay A."/>
            <person name="Elvitigala T."/>
            <person name="Welsh E."/>
            <person name="Stockel J."/>
            <person name="Liberton M."/>
            <person name="Min H."/>
            <person name="Sherman L.A."/>
            <person name="Pakrasi H.B."/>
        </authorList>
    </citation>
    <scope>NUCLEOTIDE SEQUENCE [LARGE SCALE GENOMIC DNA]</scope>
    <source>
        <strain evidence="6">PCC 7424</strain>
    </source>
</reference>
<dbReference type="Pfam" id="PF12469">
    <property type="entry name" value="Cmr2_N"/>
    <property type="match status" value="1"/>
</dbReference>
<proteinExistence type="predicted"/>
<keyword evidence="2" id="KW-0051">Antiviral defense</keyword>
<dbReference type="GO" id="GO:0000166">
    <property type="term" value="F:nucleotide binding"/>
    <property type="evidence" value="ECO:0007669"/>
    <property type="project" value="UniProtKB-KW"/>
</dbReference>
<name>B7KH29_GLOC7</name>
<sequence length="680" mass="79028">MDKNSCTIVTFAPIQGFIEDSRKLRDLYGSSFLLSYLAKSICEAAKKEKYCVISPAPPVNVTQGTPHQIIIKGKFPQEIAQNEFNEAWHTIVTTCRYWIEDHLPNFNYCWKRDWNAWSNHAWEFFWINVEGENGEDFGQLIHRTKAKLIEEKRQRQWIGINWVGESSTLSGTDAIAFPQMSLINPKDWDYQTQKQDLETFYEDLSQAVGKAFIEYIQNNLNEPILQERYGKGFINFAANVYPRCNQTLQQKIIKRYGQRIIDLEEELSIPELVKRLITLEAIGTKAEIKLKEIPSTYRDLNRLNKDEKTENLEPDNRWTGWFLGDGDGVGNHLKNLSPESITKFSENMLNWGHKTLKTSLENTGQGRVIYAGGDDFFGIFYRTPPEPRFLKSLLNYLSQELLKIKPNLKEKVQLFKQEVKQKGLHKNINIPEQLKEGFKLIFQQKAEEINLKDCLEEAGLTLEEAKHLFSHPVLKPEECIQWFYQFNGNHQNTFWRKHGEPITVSVGFVWAAPGIPQRDVIQHCRITQEMAKKLGRDRIAIKILFNGGNYLQWSCPWVFLQGILSGYEDKKGGKNWSHFYQDIAILEARHAFRETEDKSLTHNSEIAIALFNFYFNNQENQVIDFENEQHLWNRKDENGKQISSGILGNREDYPDIKAQSRALNNWVINLAKVGFQLCLS</sequence>
<keyword evidence="6" id="KW-1185">Reference proteome</keyword>
<evidence type="ECO:0000259" key="3">
    <source>
        <dbReference type="Pfam" id="PF12469"/>
    </source>
</evidence>
<evidence type="ECO:0000313" key="5">
    <source>
        <dbReference type="EMBL" id="ACK69238.1"/>
    </source>
</evidence>
<dbReference type="RefSeq" id="WP_012598185.1">
    <property type="nucleotide sequence ID" value="NC_011729.1"/>
</dbReference>
<dbReference type="InterPro" id="IPR043128">
    <property type="entry name" value="Rev_trsase/Diguanyl_cyclase"/>
</dbReference>
<evidence type="ECO:0000256" key="1">
    <source>
        <dbReference type="ARBA" id="ARBA00022741"/>
    </source>
</evidence>
<organism evidence="5 6">
    <name type="scientific">Gloeothece citriformis (strain PCC 7424)</name>
    <name type="common">Cyanothece sp. (strain PCC 7424)</name>
    <dbReference type="NCBI Taxonomy" id="65393"/>
    <lineage>
        <taxon>Bacteria</taxon>
        <taxon>Bacillati</taxon>
        <taxon>Cyanobacteriota</taxon>
        <taxon>Cyanophyceae</taxon>
        <taxon>Oscillatoriophycideae</taxon>
        <taxon>Chroococcales</taxon>
        <taxon>Aphanothecaceae</taxon>
        <taxon>Gloeothece</taxon>
        <taxon>Gloeothece citriformis</taxon>
    </lineage>
</organism>
<dbReference type="Proteomes" id="UP000002384">
    <property type="component" value="Chromosome"/>
</dbReference>
<dbReference type="InterPro" id="IPR038242">
    <property type="entry name" value="Cmr2_N"/>
</dbReference>
<dbReference type="OrthoDB" id="9758700at2"/>
<evidence type="ECO:0000313" key="6">
    <source>
        <dbReference type="Proteomes" id="UP000002384"/>
    </source>
</evidence>
<dbReference type="Gene3D" id="3.30.70.270">
    <property type="match status" value="1"/>
</dbReference>
<evidence type="ECO:0000256" key="2">
    <source>
        <dbReference type="ARBA" id="ARBA00023118"/>
    </source>
</evidence>
<protein>
    <submittedName>
        <fullName evidence="5">Uncharacterized protein</fullName>
    </submittedName>
</protein>
<dbReference type="Pfam" id="PF22335">
    <property type="entry name" value="Cas10-Cmr2_palm2"/>
    <property type="match status" value="1"/>
</dbReference>
<feature type="domain" description="Cas10/Cmr2 second palm" evidence="4">
    <location>
        <begin position="322"/>
        <end position="379"/>
    </location>
</feature>
<feature type="domain" description="CRISPR-associated protein Cmr2 N-terminal" evidence="3">
    <location>
        <begin position="9"/>
        <end position="58"/>
    </location>
</feature>
<dbReference type="eggNOG" id="COG1353">
    <property type="taxonomic scope" value="Bacteria"/>
</dbReference>
<dbReference type="STRING" id="65393.PCC7424_0782"/>
<keyword evidence="1" id="KW-0547">Nucleotide-binding</keyword>
<dbReference type="GO" id="GO:0051607">
    <property type="term" value="P:defense response to virus"/>
    <property type="evidence" value="ECO:0007669"/>
    <property type="project" value="UniProtKB-KW"/>
</dbReference>
<dbReference type="HOGENOM" id="CLU_025857_0_0_3"/>
<evidence type="ECO:0000259" key="4">
    <source>
        <dbReference type="Pfam" id="PF22335"/>
    </source>
</evidence>